<dbReference type="AlphaFoldDB" id="A0A8K0P2G4"/>
<proteinExistence type="predicted"/>
<organism evidence="2 3">
    <name type="scientific">Ladona fulva</name>
    <name type="common">Scarce chaser dragonfly</name>
    <name type="synonym">Libellula fulva</name>
    <dbReference type="NCBI Taxonomy" id="123851"/>
    <lineage>
        <taxon>Eukaryota</taxon>
        <taxon>Metazoa</taxon>
        <taxon>Ecdysozoa</taxon>
        <taxon>Arthropoda</taxon>
        <taxon>Hexapoda</taxon>
        <taxon>Insecta</taxon>
        <taxon>Pterygota</taxon>
        <taxon>Palaeoptera</taxon>
        <taxon>Odonata</taxon>
        <taxon>Epiprocta</taxon>
        <taxon>Anisoptera</taxon>
        <taxon>Libelluloidea</taxon>
        <taxon>Libellulidae</taxon>
        <taxon>Ladona</taxon>
    </lineage>
</organism>
<gene>
    <name evidence="2" type="ORF">J437_LFUL008300</name>
</gene>
<reference evidence="2" key="1">
    <citation type="submission" date="2013-04" db="EMBL/GenBank/DDBJ databases">
        <authorList>
            <person name="Qu J."/>
            <person name="Murali S.C."/>
            <person name="Bandaranaike D."/>
            <person name="Bellair M."/>
            <person name="Blankenburg K."/>
            <person name="Chao H."/>
            <person name="Dinh H."/>
            <person name="Doddapaneni H."/>
            <person name="Downs B."/>
            <person name="Dugan-Rocha S."/>
            <person name="Elkadiri S."/>
            <person name="Gnanaolivu R.D."/>
            <person name="Hernandez B."/>
            <person name="Javaid M."/>
            <person name="Jayaseelan J.C."/>
            <person name="Lee S."/>
            <person name="Li M."/>
            <person name="Ming W."/>
            <person name="Munidasa M."/>
            <person name="Muniz J."/>
            <person name="Nguyen L."/>
            <person name="Ongeri F."/>
            <person name="Osuji N."/>
            <person name="Pu L.-L."/>
            <person name="Puazo M."/>
            <person name="Qu C."/>
            <person name="Quiroz J."/>
            <person name="Raj R."/>
            <person name="Weissenberger G."/>
            <person name="Xin Y."/>
            <person name="Zou X."/>
            <person name="Han Y."/>
            <person name="Richards S."/>
            <person name="Worley K."/>
            <person name="Muzny D."/>
            <person name="Gibbs R."/>
        </authorList>
    </citation>
    <scope>NUCLEOTIDE SEQUENCE</scope>
    <source>
        <strain evidence="2">Sampled in the wild</strain>
    </source>
</reference>
<sequence>MNCVGDEAALRRRGRRERRERREKGSVDRCWTAAAQPALSLLDSLASSSQEIGLALAYPRSSALSSSEECIATAFLTVEDSLGRFASASVWS</sequence>
<keyword evidence="3" id="KW-1185">Reference proteome</keyword>
<comment type="caution">
    <text evidence="2">The sequence shown here is derived from an EMBL/GenBank/DDBJ whole genome shotgun (WGS) entry which is preliminary data.</text>
</comment>
<evidence type="ECO:0000256" key="1">
    <source>
        <dbReference type="SAM" id="MobiDB-lite"/>
    </source>
</evidence>
<accession>A0A8K0P2G4</accession>
<dbReference type="Proteomes" id="UP000792457">
    <property type="component" value="Unassembled WGS sequence"/>
</dbReference>
<name>A0A8K0P2G4_LADFU</name>
<evidence type="ECO:0000313" key="2">
    <source>
        <dbReference type="EMBL" id="KAG8228649.1"/>
    </source>
</evidence>
<reference evidence="2" key="2">
    <citation type="submission" date="2017-10" db="EMBL/GenBank/DDBJ databases">
        <title>Ladona fulva Genome sequencing and assembly.</title>
        <authorList>
            <person name="Murali S."/>
            <person name="Richards S."/>
            <person name="Bandaranaike D."/>
            <person name="Bellair M."/>
            <person name="Blankenburg K."/>
            <person name="Chao H."/>
            <person name="Dinh H."/>
            <person name="Doddapaneni H."/>
            <person name="Dugan-Rocha S."/>
            <person name="Elkadiri S."/>
            <person name="Gnanaolivu R."/>
            <person name="Hernandez B."/>
            <person name="Skinner E."/>
            <person name="Javaid M."/>
            <person name="Lee S."/>
            <person name="Li M."/>
            <person name="Ming W."/>
            <person name="Munidasa M."/>
            <person name="Muniz J."/>
            <person name="Nguyen L."/>
            <person name="Hughes D."/>
            <person name="Osuji N."/>
            <person name="Pu L.-L."/>
            <person name="Puazo M."/>
            <person name="Qu C."/>
            <person name="Quiroz J."/>
            <person name="Raj R."/>
            <person name="Weissenberger G."/>
            <person name="Xin Y."/>
            <person name="Zou X."/>
            <person name="Han Y."/>
            <person name="Worley K."/>
            <person name="Muzny D."/>
            <person name="Gibbs R."/>
        </authorList>
    </citation>
    <scope>NUCLEOTIDE SEQUENCE</scope>
    <source>
        <strain evidence="2">Sampled in the wild</strain>
    </source>
</reference>
<evidence type="ECO:0000313" key="3">
    <source>
        <dbReference type="Proteomes" id="UP000792457"/>
    </source>
</evidence>
<feature type="region of interest" description="Disordered" evidence="1">
    <location>
        <begin position="1"/>
        <end position="21"/>
    </location>
</feature>
<protein>
    <submittedName>
        <fullName evidence="2">Uncharacterized protein</fullName>
    </submittedName>
</protein>
<dbReference type="EMBL" id="KZ308379">
    <property type="protein sequence ID" value="KAG8228649.1"/>
    <property type="molecule type" value="Genomic_DNA"/>
</dbReference>